<reference evidence="1" key="1">
    <citation type="journal article" date="2020" name="Fungal Divers.">
        <title>Resolving the Mortierellaceae phylogeny through synthesis of multi-gene phylogenetics and phylogenomics.</title>
        <authorList>
            <person name="Vandepol N."/>
            <person name="Liber J."/>
            <person name="Desiro A."/>
            <person name="Na H."/>
            <person name="Kennedy M."/>
            <person name="Barry K."/>
            <person name="Grigoriev I.V."/>
            <person name="Miller A.N."/>
            <person name="O'Donnell K."/>
            <person name="Stajich J.E."/>
            <person name="Bonito G."/>
        </authorList>
    </citation>
    <scope>NUCLEOTIDE SEQUENCE</scope>
    <source>
        <strain evidence="1">BC1065</strain>
    </source>
</reference>
<proteinExistence type="predicted"/>
<evidence type="ECO:0000313" key="2">
    <source>
        <dbReference type="Proteomes" id="UP000807716"/>
    </source>
</evidence>
<organism evidence="1 2">
    <name type="scientific">Actinomortierella ambigua</name>
    <dbReference type="NCBI Taxonomy" id="1343610"/>
    <lineage>
        <taxon>Eukaryota</taxon>
        <taxon>Fungi</taxon>
        <taxon>Fungi incertae sedis</taxon>
        <taxon>Mucoromycota</taxon>
        <taxon>Mortierellomycotina</taxon>
        <taxon>Mortierellomycetes</taxon>
        <taxon>Mortierellales</taxon>
        <taxon>Mortierellaceae</taxon>
        <taxon>Actinomortierella</taxon>
    </lineage>
</organism>
<dbReference type="EMBL" id="JAAAJB010000312">
    <property type="protein sequence ID" value="KAG0258708.1"/>
    <property type="molecule type" value="Genomic_DNA"/>
</dbReference>
<comment type="caution">
    <text evidence="1">The sequence shown here is derived from an EMBL/GenBank/DDBJ whole genome shotgun (WGS) entry which is preliminary data.</text>
</comment>
<dbReference type="OrthoDB" id="2368484at2759"/>
<name>A0A9P6Q3S0_9FUNG</name>
<dbReference type="Proteomes" id="UP000807716">
    <property type="component" value="Unassembled WGS sequence"/>
</dbReference>
<sequence>MDTEWYIRGHFRGLITERAKYLYDLTYTFNEPKDLHGSFQATFSGGRILIKWNKSGATITGGTNLPDRTVWGMSWLWDNTNE</sequence>
<protein>
    <submittedName>
        <fullName evidence="1">Uncharacterized protein</fullName>
    </submittedName>
</protein>
<evidence type="ECO:0000313" key="1">
    <source>
        <dbReference type="EMBL" id="KAG0258708.1"/>
    </source>
</evidence>
<keyword evidence="2" id="KW-1185">Reference proteome</keyword>
<dbReference type="AlphaFoldDB" id="A0A9P6Q3S0"/>
<gene>
    <name evidence="1" type="ORF">DFQ27_004494</name>
</gene>
<accession>A0A9P6Q3S0</accession>